<accession>A0A7X1HXF0</accession>
<dbReference type="AlphaFoldDB" id="A0A7X1HXF0"/>
<name>A0A7X1HXF0_9ACTN</name>
<dbReference type="Gene3D" id="3.30.300.30">
    <property type="match status" value="1"/>
</dbReference>
<gene>
    <name evidence="5" type="ORF">H1R13_08110</name>
</gene>
<evidence type="ECO:0000259" key="3">
    <source>
        <dbReference type="Pfam" id="PF00501"/>
    </source>
</evidence>
<dbReference type="FunFam" id="3.30.300.30:FF:000008">
    <property type="entry name" value="2,3-dihydroxybenzoate-AMP ligase"/>
    <property type="match status" value="1"/>
</dbReference>
<dbReference type="InterPro" id="IPR045851">
    <property type="entry name" value="AMP-bd_C_sf"/>
</dbReference>
<feature type="domain" description="AMP-binding enzyme C-terminal" evidence="4">
    <location>
        <begin position="427"/>
        <end position="503"/>
    </location>
</feature>
<protein>
    <submittedName>
        <fullName evidence="5">AMP-binding protein</fullName>
    </submittedName>
</protein>
<dbReference type="InterPro" id="IPR042099">
    <property type="entry name" value="ANL_N_sf"/>
</dbReference>
<dbReference type="GO" id="GO:0031956">
    <property type="term" value="F:medium-chain fatty acid-CoA ligase activity"/>
    <property type="evidence" value="ECO:0007669"/>
    <property type="project" value="TreeGrafter"/>
</dbReference>
<dbReference type="InterPro" id="IPR020845">
    <property type="entry name" value="AMP-binding_CS"/>
</dbReference>
<evidence type="ECO:0000313" key="5">
    <source>
        <dbReference type="EMBL" id="MBC2864964.1"/>
    </source>
</evidence>
<dbReference type="Pfam" id="PF13193">
    <property type="entry name" value="AMP-binding_C"/>
    <property type="match status" value="1"/>
</dbReference>
<evidence type="ECO:0000259" key="4">
    <source>
        <dbReference type="Pfam" id="PF13193"/>
    </source>
</evidence>
<organism evidence="5 6">
    <name type="scientific">Streptomyces mexicanus</name>
    <dbReference type="NCBI Taxonomy" id="178566"/>
    <lineage>
        <taxon>Bacteria</taxon>
        <taxon>Bacillati</taxon>
        <taxon>Actinomycetota</taxon>
        <taxon>Actinomycetes</taxon>
        <taxon>Kitasatosporales</taxon>
        <taxon>Streptomycetaceae</taxon>
        <taxon>Streptomyces</taxon>
    </lineage>
</organism>
<sequence length="516" mass="56058">MTLSTPSTLTELIARAGGADAHTKLEFVSSDSMRTVTVGELHARARRVAGGLRKLGVEPGSRVSVQLTNRLESVVVQFAVLMADAVLVPIVPVFGAREVTQVFQDARPSVHITQRRWNKFDYLSVAEAVPEEARPPRIVMLDDTPEGYVSWARLEQAEPLADEPTHDENACCLVIYTSGSTGVPKGVQHSRRSLLAEACDYDYRAHNDSAVDVYLQGSAAGHIGGYMFPLRAVLYHMRTLVMDGWNAELACRLVESEKVTAMVATPFHAVGMLELAEAGKYDLSSIRMMMCGGAPVSPSLVRRADASGVGLVRAYGMSEHPTVALGRWQDPLDVRADHDGYLTGGNRVRLVDENGAEVPRGALGEIQLQGPEQFMGYTNVPDDQVFTGDGWFPTGDIGVLDERGLLTVVDRKKNIIIRGGENLSAAEIEGVVATHPSVAEVAVVGIPDERYGERACAFVVLKPDATLDLEQLAAHFLASGVAKQKIPERLEFIEALPRTGTGKIRKHELTRMRTQA</sequence>
<reference evidence="5 6" key="1">
    <citation type="submission" date="2020-08" db="EMBL/GenBank/DDBJ databases">
        <title>Whole-Genome Sequence of French Clinical Streptomyces mexicanus Strain Q0842.</title>
        <authorList>
            <person name="Boxberger M."/>
            <person name="La Scola B."/>
        </authorList>
    </citation>
    <scope>NUCLEOTIDE SEQUENCE [LARGE SCALE GENOMIC DNA]</scope>
    <source>
        <strain evidence="5 6">Marseille-Q0842</strain>
    </source>
</reference>
<dbReference type="Proteomes" id="UP000517694">
    <property type="component" value="Unassembled WGS sequence"/>
</dbReference>
<dbReference type="PANTHER" id="PTHR43201:SF32">
    <property type="entry name" value="2-SUCCINYLBENZOATE--COA LIGASE, CHLOROPLASTIC_PEROXISOMAL"/>
    <property type="match status" value="1"/>
</dbReference>
<keyword evidence="2" id="KW-0436">Ligase</keyword>
<dbReference type="PROSITE" id="PS00455">
    <property type="entry name" value="AMP_BINDING"/>
    <property type="match status" value="1"/>
</dbReference>
<proteinExistence type="inferred from homology"/>
<feature type="domain" description="AMP-dependent synthetase/ligase" evidence="3">
    <location>
        <begin position="28"/>
        <end position="377"/>
    </location>
</feature>
<dbReference type="GO" id="GO:0006631">
    <property type="term" value="P:fatty acid metabolic process"/>
    <property type="evidence" value="ECO:0007669"/>
    <property type="project" value="TreeGrafter"/>
</dbReference>
<keyword evidence="6" id="KW-1185">Reference proteome</keyword>
<dbReference type="PANTHER" id="PTHR43201">
    <property type="entry name" value="ACYL-COA SYNTHETASE"/>
    <property type="match status" value="1"/>
</dbReference>
<evidence type="ECO:0000256" key="2">
    <source>
        <dbReference type="ARBA" id="ARBA00022598"/>
    </source>
</evidence>
<dbReference type="Gene3D" id="3.40.50.12780">
    <property type="entry name" value="N-terminal domain of ligase-like"/>
    <property type="match status" value="1"/>
</dbReference>
<comment type="similarity">
    <text evidence="1">Belongs to the ATP-dependent AMP-binding enzyme family.</text>
</comment>
<dbReference type="EMBL" id="JACMHY010000002">
    <property type="protein sequence ID" value="MBC2864964.1"/>
    <property type="molecule type" value="Genomic_DNA"/>
</dbReference>
<dbReference type="Pfam" id="PF00501">
    <property type="entry name" value="AMP-binding"/>
    <property type="match status" value="1"/>
</dbReference>
<dbReference type="InterPro" id="IPR000873">
    <property type="entry name" value="AMP-dep_synth/lig_dom"/>
</dbReference>
<evidence type="ECO:0000313" key="6">
    <source>
        <dbReference type="Proteomes" id="UP000517694"/>
    </source>
</evidence>
<dbReference type="InterPro" id="IPR025110">
    <property type="entry name" value="AMP-bd_C"/>
</dbReference>
<comment type="caution">
    <text evidence="5">The sequence shown here is derived from an EMBL/GenBank/DDBJ whole genome shotgun (WGS) entry which is preliminary data.</text>
</comment>
<evidence type="ECO:0000256" key="1">
    <source>
        <dbReference type="ARBA" id="ARBA00006432"/>
    </source>
</evidence>
<dbReference type="SUPFAM" id="SSF56801">
    <property type="entry name" value="Acetyl-CoA synthetase-like"/>
    <property type="match status" value="1"/>
</dbReference>